<comment type="caution">
    <text evidence="1">The sequence shown here is derived from an EMBL/GenBank/DDBJ whole genome shotgun (WGS) entry which is preliminary data.</text>
</comment>
<organism evidence="1 2">
    <name type="scientific">Blattamonas nauphoetae</name>
    <dbReference type="NCBI Taxonomy" id="2049346"/>
    <lineage>
        <taxon>Eukaryota</taxon>
        <taxon>Metamonada</taxon>
        <taxon>Preaxostyla</taxon>
        <taxon>Oxymonadida</taxon>
        <taxon>Blattamonas</taxon>
    </lineage>
</organism>
<dbReference type="InterPro" id="IPR011009">
    <property type="entry name" value="Kinase-like_dom_sf"/>
</dbReference>
<dbReference type="EMBL" id="JARBJD010000070">
    <property type="protein sequence ID" value="KAK2955182.1"/>
    <property type="molecule type" value="Genomic_DNA"/>
</dbReference>
<evidence type="ECO:0000313" key="2">
    <source>
        <dbReference type="Proteomes" id="UP001281761"/>
    </source>
</evidence>
<gene>
    <name evidence="1" type="ORF">BLNAU_9911</name>
</gene>
<dbReference type="Proteomes" id="UP001281761">
    <property type="component" value="Unassembled WGS sequence"/>
</dbReference>
<evidence type="ECO:0000313" key="1">
    <source>
        <dbReference type="EMBL" id="KAK2955182.1"/>
    </source>
</evidence>
<sequence>MKMLQRFTLTCSAKLRLALVKADLIPHLINTLNPQSLCFGEAEDIHIYLMRSINCFIWLATPFYLEELGMKDGKRQQAVHETILKQVLVPLVEYIWHLCVNHHSIMDRDLSHEFVLFLAQLLRISPHYRPTMDFVLHMPIFLAIPSCLTFFESDHSIWVFLYWMVDNQQDWIEQSEEVRQIGKKVLRMLRMGGIENVIEGTLRNDKNEYFGARAVSQSIKWNNLQGMNLPEPE</sequence>
<accession>A0ABQ9XUN5</accession>
<name>A0ABQ9XUN5_9EUKA</name>
<reference evidence="1 2" key="1">
    <citation type="journal article" date="2022" name="bioRxiv">
        <title>Genomics of Preaxostyla Flagellates Illuminates Evolutionary Transitions and the Path Towards Mitochondrial Loss.</title>
        <authorList>
            <person name="Novak L.V.F."/>
            <person name="Treitli S.C."/>
            <person name="Pyrih J."/>
            <person name="Halakuc P."/>
            <person name="Pipaliya S.V."/>
            <person name="Vacek V."/>
            <person name="Brzon O."/>
            <person name="Soukal P."/>
            <person name="Eme L."/>
            <person name="Dacks J.B."/>
            <person name="Karnkowska A."/>
            <person name="Elias M."/>
            <person name="Hampl V."/>
        </authorList>
    </citation>
    <scope>NUCLEOTIDE SEQUENCE [LARGE SCALE GENOMIC DNA]</scope>
    <source>
        <strain evidence="1">NAU3</strain>
        <tissue evidence="1">Gut</tissue>
    </source>
</reference>
<dbReference type="SUPFAM" id="SSF56112">
    <property type="entry name" value="Protein kinase-like (PK-like)"/>
    <property type="match status" value="1"/>
</dbReference>
<keyword evidence="2" id="KW-1185">Reference proteome</keyword>
<protein>
    <submittedName>
        <fullName evidence="1">Uncharacterized protein</fullName>
    </submittedName>
</protein>
<proteinExistence type="predicted"/>